<dbReference type="AlphaFoldDB" id="A0A347VTK5"/>
<dbReference type="PANTHER" id="PTHR43166">
    <property type="entry name" value="AMINO ACID IMPORT ATP-BINDING PROTEIN"/>
    <property type="match status" value="1"/>
</dbReference>
<dbReference type="CDD" id="cd03262">
    <property type="entry name" value="ABC_HisP_GlnQ"/>
    <property type="match status" value="1"/>
</dbReference>
<dbReference type="Proteomes" id="UP000029714">
    <property type="component" value="Unassembled WGS sequence"/>
</dbReference>
<evidence type="ECO:0000313" key="9">
    <source>
        <dbReference type="Proteomes" id="UP000477070"/>
    </source>
</evidence>
<keyword evidence="3" id="KW-0547">Nucleotide-binding</keyword>
<dbReference type="RefSeq" id="WP_034571521.1">
    <property type="nucleotide sequence ID" value="NZ_JRMP02000008.1"/>
</dbReference>
<dbReference type="EMBL" id="QBIU01000001">
    <property type="protein sequence ID" value="MWV69623.1"/>
    <property type="molecule type" value="Genomic_DNA"/>
</dbReference>
<reference evidence="7 8" key="1">
    <citation type="journal article" date="2014" name="Genome Announc.">
        <title>Draft genome sequences of eight enterohepatic helicobacter species isolated from both laboratory and wild rodents.</title>
        <authorList>
            <person name="Sheh A."/>
            <person name="Shen Z."/>
            <person name="Fox J.G."/>
        </authorList>
    </citation>
    <scope>NUCLEOTIDE SEQUENCE [LARGE SCALE GENOMIC DNA]</scope>
    <source>
        <strain evidence="7 8">MIT 97-6194</strain>
    </source>
</reference>
<dbReference type="Proteomes" id="UP000477070">
    <property type="component" value="Unassembled WGS sequence"/>
</dbReference>
<reference evidence="7" key="3">
    <citation type="submission" date="2018-04" db="EMBL/GenBank/DDBJ databases">
        <authorList>
            <person name="Sheh A."/>
            <person name="Shen Z."/>
            <person name="Mannion A.J."/>
            <person name="Fox J.G."/>
        </authorList>
    </citation>
    <scope>NUCLEOTIDE SEQUENCE</scope>
    <source>
        <strain evidence="7">MIT 97-6194</strain>
    </source>
</reference>
<reference evidence="7 8" key="2">
    <citation type="journal article" date="2016" name="Infect. Immun.">
        <title>Helicobacter saguini, a Novel Helicobacter Isolated from Cotton-Top Tamarins with Ulcerative Colitis, Has Proinflammatory Properties and Induces Typhlocolitis and Dysplasia in Gnotobiotic IL-10-/- Mice.</title>
        <authorList>
            <person name="Shen Z."/>
            <person name="Mannion A."/>
            <person name="Whary M.T."/>
            <person name="Muthupalani S."/>
            <person name="Sheh A."/>
            <person name="Feng Y."/>
            <person name="Gong G."/>
            <person name="Vandamme P."/>
            <person name="Holcombe H.R."/>
            <person name="Paster B.J."/>
            <person name="Fox J.G."/>
        </authorList>
    </citation>
    <scope>NUCLEOTIDE SEQUENCE [LARGE SCALE GENOMIC DNA]</scope>
    <source>
        <strain evidence="7 8">MIT 97-6194</strain>
    </source>
</reference>
<dbReference type="PROSITE" id="PS00211">
    <property type="entry name" value="ABC_TRANSPORTER_1"/>
    <property type="match status" value="1"/>
</dbReference>
<dbReference type="OrthoDB" id="9814623at2"/>
<gene>
    <name evidence="6" type="ORF">DCO61_06305</name>
    <name evidence="7" type="ORF">LS64_006370</name>
</gene>
<dbReference type="InterPro" id="IPR050086">
    <property type="entry name" value="MetN_ABC_transporter-like"/>
</dbReference>
<accession>A0A347VTK5</accession>
<evidence type="ECO:0000256" key="2">
    <source>
        <dbReference type="ARBA" id="ARBA00022448"/>
    </source>
</evidence>
<dbReference type="PIRSF" id="PIRSF039085">
    <property type="entry name" value="ABC_ATPase_HisP"/>
    <property type="match status" value="1"/>
</dbReference>
<dbReference type="InterPro" id="IPR003593">
    <property type="entry name" value="AAA+_ATPase"/>
</dbReference>
<dbReference type="SUPFAM" id="SSF52540">
    <property type="entry name" value="P-loop containing nucleoside triphosphate hydrolases"/>
    <property type="match status" value="1"/>
</dbReference>
<feature type="domain" description="ABC transporter" evidence="5">
    <location>
        <begin position="6"/>
        <end position="245"/>
    </location>
</feature>
<reference evidence="6 9" key="4">
    <citation type="submission" date="2019-12" db="EMBL/GenBank/DDBJ databases">
        <title>Multi-Generational Helicobacter saguini Isolates.</title>
        <authorList>
            <person name="Mannion A."/>
            <person name="Shen Z."/>
            <person name="Fox J.G."/>
        </authorList>
    </citation>
    <scope>NUCLEOTIDE SEQUENCE [LARGE SCALE GENOMIC DNA]</scope>
    <source>
        <strain evidence="6">16-048</strain>
        <strain evidence="9">16-048 (F4)</strain>
    </source>
</reference>
<dbReference type="STRING" id="1548018.LS64_05715"/>
<dbReference type="InterPro" id="IPR027417">
    <property type="entry name" value="P-loop_NTPase"/>
</dbReference>
<dbReference type="PANTHER" id="PTHR43166:SF4">
    <property type="entry name" value="PHOSPHONATES IMPORT ATP-BINDING PROTEIN PHNC"/>
    <property type="match status" value="1"/>
</dbReference>
<evidence type="ECO:0000313" key="7">
    <source>
        <dbReference type="EMBL" id="TLD94333.1"/>
    </source>
</evidence>
<dbReference type="Gene3D" id="3.40.50.300">
    <property type="entry name" value="P-loop containing nucleotide triphosphate hydrolases"/>
    <property type="match status" value="1"/>
</dbReference>
<dbReference type="Pfam" id="PF00005">
    <property type="entry name" value="ABC_tran"/>
    <property type="match status" value="1"/>
</dbReference>
<protein>
    <submittedName>
        <fullName evidence="6">ATP-binding cassette domain-containing protein</fullName>
    </submittedName>
    <submittedName>
        <fullName evidence="7">Amino acid ABC transporter ATP-binding protein</fullName>
    </submittedName>
</protein>
<keyword evidence="2" id="KW-0813">Transport</keyword>
<name>A0A347VTK5_9HELI</name>
<sequence>MQDIILQTKNLKKSYIDSKSKNKMQILKGIDFELKNGEVVAIIGPSGCGKSTFLRCLNGLESIDSGEIIFEGQRLDSKSNWRHIRQKIGMVFQSYELFPHLSVIENITLAPIKILKQSKDVARQKAIEWLKIVGLESKIDSYPNDLSGGQKQRVAIVRSLCMSPKIMLFDEVTASLDPEMVKEVLEVIRTLANNGMSMIIVTHQMRFAQAISDRSVFFDNGLIAESGDSKEFFSNPQNPRTRQFLNIFDFE</sequence>
<comment type="similarity">
    <text evidence="1">Belongs to the ABC transporter superfamily.</text>
</comment>
<dbReference type="EMBL" id="JRMP02000008">
    <property type="protein sequence ID" value="TLD94333.1"/>
    <property type="molecule type" value="Genomic_DNA"/>
</dbReference>
<dbReference type="InterPro" id="IPR017871">
    <property type="entry name" value="ABC_transporter-like_CS"/>
</dbReference>
<evidence type="ECO:0000256" key="1">
    <source>
        <dbReference type="ARBA" id="ARBA00005417"/>
    </source>
</evidence>
<comment type="caution">
    <text evidence="7">The sequence shown here is derived from an EMBL/GenBank/DDBJ whole genome shotgun (WGS) entry which is preliminary data.</text>
</comment>
<evidence type="ECO:0000256" key="4">
    <source>
        <dbReference type="ARBA" id="ARBA00022840"/>
    </source>
</evidence>
<evidence type="ECO:0000259" key="5">
    <source>
        <dbReference type="PROSITE" id="PS50893"/>
    </source>
</evidence>
<dbReference type="PROSITE" id="PS50893">
    <property type="entry name" value="ABC_TRANSPORTER_2"/>
    <property type="match status" value="1"/>
</dbReference>
<keyword evidence="4 7" id="KW-0067">ATP-binding</keyword>
<dbReference type="GO" id="GO:0016887">
    <property type="term" value="F:ATP hydrolysis activity"/>
    <property type="evidence" value="ECO:0007669"/>
    <property type="project" value="InterPro"/>
</dbReference>
<dbReference type="SMART" id="SM00382">
    <property type="entry name" value="AAA"/>
    <property type="match status" value="1"/>
</dbReference>
<organism evidence="7 8">
    <name type="scientific">Helicobacter saguini</name>
    <dbReference type="NCBI Taxonomy" id="1548018"/>
    <lineage>
        <taxon>Bacteria</taxon>
        <taxon>Pseudomonadati</taxon>
        <taxon>Campylobacterota</taxon>
        <taxon>Epsilonproteobacteria</taxon>
        <taxon>Campylobacterales</taxon>
        <taxon>Helicobacteraceae</taxon>
        <taxon>Helicobacter</taxon>
    </lineage>
</organism>
<proteinExistence type="inferred from homology"/>
<evidence type="ECO:0000313" key="8">
    <source>
        <dbReference type="Proteomes" id="UP000029714"/>
    </source>
</evidence>
<dbReference type="InterPro" id="IPR030679">
    <property type="entry name" value="ABC_ATPase_HisP-typ"/>
</dbReference>
<evidence type="ECO:0000313" key="6">
    <source>
        <dbReference type="EMBL" id="MWV69623.1"/>
    </source>
</evidence>
<dbReference type="GO" id="GO:0005524">
    <property type="term" value="F:ATP binding"/>
    <property type="evidence" value="ECO:0007669"/>
    <property type="project" value="UniProtKB-KW"/>
</dbReference>
<keyword evidence="8" id="KW-1185">Reference proteome</keyword>
<evidence type="ECO:0000256" key="3">
    <source>
        <dbReference type="ARBA" id="ARBA00022741"/>
    </source>
</evidence>
<dbReference type="InterPro" id="IPR003439">
    <property type="entry name" value="ABC_transporter-like_ATP-bd"/>
</dbReference>
<dbReference type="GO" id="GO:0015424">
    <property type="term" value="F:ABC-type amino acid transporter activity"/>
    <property type="evidence" value="ECO:0007669"/>
    <property type="project" value="InterPro"/>
</dbReference>